<dbReference type="PANTHER" id="PTHR43280:SF28">
    <property type="entry name" value="HTH-TYPE TRANSCRIPTIONAL ACTIVATOR RHAS"/>
    <property type="match status" value="1"/>
</dbReference>
<dbReference type="Gene3D" id="1.10.10.60">
    <property type="entry name" value="Homeodomain-like"/>
    <property type="match status" value="1"/>
</dbReference>
<gene>
    <name evidence="5" type="ORF">E1263_25205</name>
</gene>
<sequence>MDSTDLFVTLVDVVGESLDDASATGAELARRLHLSRFHCDRIATAVAGETPIALRRRLLLERAAYQLAGTDRGILDIAIDAGFGSHEAFTRAFSRVYGTTPKQWRRQPTHPFLLEAPSGVHFQPPAGLRLPARRKVTSMDIVTGLAEHHVNLLGELIDRARDISPDVLDGPFPAPDLDEPPITPRRMLDRMVWQLEMWLAATASEPFEFPEAGRAVSLGQLRDRYDVAGPRFVDLVRRVSAESAFDETFVDSTCTPPKVSSYGGMIGHVLTFAAVRRTLVVDAFYKAGMTDLGYGDPAPHLTRS</sequence>
<proteinExistence type="predicted"/>
<protein>
    <submittedName>
        <fullName evidence="5">AraC family transcriptional regulator</fullName>
    </submittedName>
</protein>
<evidence type="ECO:0000256" key="2">
    <source>
        <dbReference type="ARBA" id="ARBA00023125"/>
    </source>
</evidence>
<dbReference type="PANTHER" id="PTHR43280">
    <property type="entry name" value="ARAC-FAMILY TRANSCRIPTIONAL REGULATOR"/>
    <property type="match status" value="1"/>
</dbReference>
<feature type="domain" description="HTH araC/xylS-type" evidence="4">
    <location>
        <begin position="8"/>
        <end position="107"/>
    </location>
</feature>
<dbReference type="InterPro" id="IPR018060">
    <property type="entry name" value="HTH_AraC"/>
</dbReference>
<evidence type="ECO:0000259" key="4">
    <source>
        <dbReference type="PROSITE" id="PS01124"/>
    </source>
</evidence>
<dbReference type="OrthoDB" id="161473at2"/>
<dbReference type="GO" id="GO:0003700">
    <property type="term" value="F:DNA-binding transcription factor activity"/>
    <property type="evidence" value="ECO:0007669"/>
    <property type="project" value="InterPro"/>
</dbReference>
<keyword evidence="2" id="KW-0238">DNA-binding</keyword>
<evidence type="ECO:0000256" key="1">
    <source>
        <dbReference type="ARBA" id="ARBA00023015"/>
    </source>
</evidence>
<dbReference type="Pfam" id="PF12833">
    <property type="entry name" value="HTH_18"/>
    <property type="match status" value="1"/>
</dbReference>
<dbReference type="SMART" id="SM00342">
    <property type="entry name" value="HTH_ARAC"/>
    <property type="match status" value="1"/>
</dbReference>
<dbReference type="InterPro" id="IPR020449">
    <property type="entry name" value="Tscrpt_reg_AraC-type_HTH"/>
</dbReference>
<dbReference type="InterPro" id="IPR009057">
    <property type="entry name" value="Homeodomain-like_sf"/>
</dbReference>
<evidence type="ECO:0000313" key="6">
    <source>
        <dbReference type="Proteomes" id="UP000295124"/>
    </source>
</evidence>
<reference evidence="5 6" key="1">
    <citation type="submission" date="2019-03" db="EMBL/GenBank/DDBJ databases">
        <title>Draft genome sequences of novel Actinobacteria.</title>
        <authorList>
            <person name="Sahin N."/>
            <person name="Ay H."/>
            <person name="Saygin H."/>
        </authorList>
    </citation>
    <scope>NUCLEOTIDE SEQUENCE [LARGE SCALE GENOMIC DNA]</scope>
    <source>
        <strain evidence="5 6">JCM 13523</strain>
    </source>
</reference>
<dbReference type="PROSITE" id="PS01124">
    <property type="entry name" value="HTH_ARAC_FAMILY_2"/>
    <property type="match status" value="1"/>
</dbReference>
<dbReference type="AlphaFoldDB" id="A0A4R4ZD12"/>
<name>A0A4R4ZD12_9ACTN</name>
<keyword evidence="3" id="KW-0804">Transcription</keyword>
<dbReference type="PRINTS" id="PR00032">
    <property type="entry name" value="HTHARAC"/>
</dbReference>
<evidence type="ECO:0000313" key="5">
    <source>
        <dbReference type="EMBL" id="TDD56341.1"/>
    </source>
</evidence>
<dbReference type="EMBL" id="SMKX01000083">
    <property type="protein sequence ID" value="TDD56341.1"/>
    <property type="molecule type" value="Genomic_DNA"/>
</dbReference>
<dbReference type="Proteomes" id="UP000295124">
    <property type="component" value="Unassembled WGS sequence"/>
</dbReference>
<dbReference type="SUPFAM" id="SSF46689">
    <property type="entry name" value="Homeodomain-like"/>
    <property type="match status" value="1"/>
</dbReference>
<keyword evidence="1" id="KW-0805">Transcription regulation</keyword>
<accession>A0A4R4ZD12</accession>
<keyword evidence="6" id="KW-1185">Reference proteome</keyword>
<dbReference type="GO" id="GO:0043565">
    <property type="term" value="F:sequence-specific DNA binding"/>
    <property type="evidence" value="ECO:0007669"/>
    <property type="project" value="InterPro"/>
</dbReference>
<organism evidence="5 6">
    <name type="scientific">Kribbella antibiotica</name>
    <dbReference type="NCBI Taxonomy" id="190195"/>
    <lineage>
        <taxon>Bacteria</taxon>
        <taxon>Bacillati</taxon>
        <taxon>Actinomycetota</taxon>
        <taxon>Actinomycetes</taxon>
        <taxon>Propionibacteriales</taxon>
        <taxon>Kribbellaceae</taxon>
        <taxon>Kribbella</taxon>
    </lineage>
</organism>
<dbReference type="RefSeq" id="WP_132171552.1">
    <property type="nucleotide sequence ID" value="NZ_SMKX01000083.1"/>
</dbReference>
<comment type="caution">
    <text evidence="5">The sequence shown here is derived from an EMBL/GenBank/DDBJ whole genome shotgun (WGS) entry which is preliminary data.</text>
</comment>
<evidence type="ECO:0000256" key="3">
    <source>
        <dbReference type="ARBA" id="ARBA00023163"/>
    </source>
</evidence>